<dbReference type="Proteomes" id="UP000002630">
    <property type="component" value="Linkage Group LG02"/>
</dbReference>
<protein>
    <submittedName>
        <fullName evidence="8">Uncharacterized protein</fullName>
    </submittedName>
</protein>
<dbReference type="AlphaFoldDB" id="D7FVT2"/>
<dbReference type="Pfam" id="PF01138">
    <property type="entry name" value="RNase_PH"/>
    <property type="match status" value="1"/>
</dbReference>
<keyword evidence="5" id="KW-0539">Nucleus</keyword>
<evidence type="ECO:0000259" key="6">
    <source>
        <dbReference type="Pfam" id="PF01138"/>
    </source>
</evidence>
<dbReference type="STRING" id="2880.D7FVT2"/>
<dbReference type="InterPro" id="IPR050080">
    <property type="entry name" value="RNase_PH"/>
</dbReference>
<evidence type="ECO:0000256" key="4">
    <source>
        <dbReference type="ARBA" id="ARBA00022835"/>
    </source>
</evidence>
<evidence type="ECO:0000259" key="7">
    <source>
        <dbReference type="Pfam" id="PF03725"/>
    </source>
</evidence>
<dbReference type="InterPro" id="IPR001247">
    <property type="entry name" value="ExoRNase_PH_dom1"/>
</dbReference>
<dbReference type="Pfam" id="PF03725">
    <property type="entry name" value="RNase_PH_C"/>
    <property type="match status" value="1"/>
</dbReference>
<dbReference type="FunCoup" id="D7FVT2">
    <property type="interactions" value="17"/>
</dbReference>
<gene>
    <name evidence="8" type="ORF">Esi_0003_0012</name>
</gene>
<dbReference type="GO" id="GO:0003723">
    <property type="term" value="F:RNA binding"/>
    <property type="evidence" value="ECO:0007669"/>
    <property type="project" value="TreeGrafter"/>
</dbReference>
<dbReference type="OMA" id="CIINEQG"/>
<dbReference type="PANTHER" id="PTHR11953:SF1">
    <property type="entry name" value="EXOSOME COMPLEX COMPONENT RRP46"/>
    <property type="match status" value="1"/>
</dbReference>
<dbReference type="GO" id="GO:0034475">
    <property type="term" value="P:U4 snRNA 3'-end processing"/>
    <property type="evidence" value="ECO:0007669"/>
    <property type="project" value="TreeGrafter"/>
</dbReference>
<keyword evidence="4" id="KW-0271">Exosome</keyword>
<keyword evidence="9" id="KW-1185">Reference proteome</keyword>
<dbReference type="InterPro" id="IPR020568">
    <property type="entry name" value="Ribosomal_Su5_D2-typ_SF"/>
</dbReference>
<dbReference type="InterPro" id="IPR015847">
    <property type="entry name" value="ExoRNase_PH_dom2"/>
</dbReference>
<evidence type="ECO:0000256" key="3">
    <source>
        <dbReference type="ARBA" id="ARBA00022552"/>
    </source>
</evidence>
<dbReference type="CDD" id="cd11372">
    <property type="entry name" value="RNase_PH_RRP46"/>
    <property type="match status" value="1"/>
</dbReference>
<feature type="domain" description="Exoribonuclease phosphorolytic" evidence="6">
    <location>
        <begin position="13"/>
        <end position="134"/>
    </location>
</feature>
<evidence type="ECO:0000256" key="5">
    <source>
        <dbReference type="ARBA" id="ARBA00023242"/>
    </source>
</evidence>
<dbReference type="Gene3D" id="3.30.230.70">
    <property type="entry name" value="GHMP Kinase, N-terminal domain"/>
    <property type="match status" value="1"/>
</dbReference>
<dbReference type="InParanoid" id="D7FVT2"/>
<dbReference type="GO" id="GO:0016075">
    <property type="term" value="P:rRNA catabolic process"/>
    <property type="evidence" value="ECO:0007669"/>
    <property type="project" value="TreeGrafter"/>
</dbReference>
<dbReference type="GO" id="GO:0006364">
    <property type="term" value="P:rRNA processing"/>
    <property type="evidence" value="ECO:0007669"/>
    <property type="project" value="UniProtKB-KW"/>
</dbReference>
<reference evidence="8 9" key="1">
    <citation type="journal article" date="2010" name="Nature">
        <title>The Ectocarpus genome and the independent evolution of multicellularity in brown algae.</title>
        <authorList>
            <person name="Cock J.M."/>
            <person name="Sterck L."/>
            <person name="Rouze P."/>
            <person name="Scornet D."/>
            <person name="Allen A.E."/>
            <person name="Amoutzias G."/>
            <person name="Anthouard V."/>
            <person name="Artiguenave F."/>
            <person name="Aury J.M."/>
            <person name="Badger J.H."/>
            <person name="Beszteri B."/>
            <person name="Billiau K."/>
            <person name="Bonnet E."/>
            <person name="Bothwell J.H."/>
            <person name="Bowler C."/>
            <person name="Boyen C."/>
            <person name="Brownlee C."/>
            <person name="Carrano C.J."/>
            <person name="Charrier B."/>
            <person name="Cho G.Y."/>
            <person name="Coelho S.M."/>
            <person name="Collen J."/>
            <person name="Corre E."/>
            <person name="Da Silva C."/>
            <person name="Delage L."/>
            <person name="Delaroque N."/>
            <person name="Dittami S.M."/>
            <person name="Doulbeau S."/>
            <person name="Elias M."/>
            <person name="Farnham G."/>
            <person name="Gachon C.M."/>
            <person name="Gschloessl B."/>
            <person name="Heesch S."/>
            <person name="Jabbari K."/>
            <person name="Jubin C."/>
            <person name="Kawai H."/>
            <person name="Kimura K."/>
            <person name="Kloareg B."/>
            <person name="Kupper F.C."/>
            <person name="Lang D."/>
            <person name="Le Bail A."/>
            <person name="Leblanc C."/>
            <person name="Lerouge P."/>
            <person name="Lohr M."/>
            <person name="Lopez P.J."/>
            <person name="Martens C."/>
            <person name="Maumus F."/>
            <person name="Michel G."/>
            <person name="Miranda-Saavedra D."/>
            <person name="Morales J."/>
            <person name="Moreau H."/>
            <person name="Motomura T."/>
            <person name="Nagasato C."/>
            <person name="Napoli C.A."/>
            <person name="Nelson D.R."/>
            <person name="Nyvall-Collen P."/>
            <person name="Peters A.F."/>
            <person name="Pommier C."/>
            <person name="Potin P."/>
            <person name="Poulain J."/>
            <person name="Quesneville H."/>
            <person name="Read B."/>
            <person name="Rensing S.A."/>
            <person name="Ritter A."/>
            <person name="Rousvoal S."/>
            <person name="Samanta M."/>
            <person name="Samson G."/>
            <person name="Schroeder D.C."/>
            <person name="Segurens B."/>
            <person name="Strittmatter M."/>
            <person name="Tonon T."/>
            <person name="Tregear J.W."/>
            <person name="Valentin K."/>
            <person name="von Dassow P."/>
            <person name="Yamagishi T."/>
            <person name="Van de Peer Y."/>
            <person name="Wincker P."/>
        </authorList>
    </citation>
    <scope>NUCLEOTIDE SEQUENCE [LARGE SCALE GENOMIC DNA]</scope>
    <source>
        <strain evidence="9">Ec32 / CCAP1310/4</strain>
    </source>
</reference>
<dbReference type="OrthoDB" id="27298at2759"/>
<feature type="domain" description="Exoribonuclease phosphorolytic" evidence="7">
    <location>
        <begin position="142"/>
        <end position="203"/>
    </location>
</feature>
<dbReference type="SUPFAM" id="SSF55666">
    <property type="entry name" value="Ribonuclease PH domain 2-like"/>
    <property type="match status" value="1"/>
</dbReference>
<evidence type="ECO:0000256" key="1">
    <source>
        <dbReference type="ARBA" id="ARBA00004123"/>
    </source>
</evidence>
<evidence type="ECO:0000256" key="2">
    <source>
        <dbReference type="ARBA" id="ARBA00006678"/>
    </source>
</evidence>
<dbReference type="GO" id="GO:0071028">
    <property type="term" value="P:nuclear mRNA surveillance"/>
    <property type="evidence" value="ECO:0007669"/>
    <property type="project" value="TreeGrafter"/>
</dbReference>
<name>D7FVT2_ECTSI</name>
<dbReference type="GO" id="GO:0000176">
    <property type="term" value="C:nuclear exosome (RNase complex)"/>
    <property type="evidence" value="ECO:0007669"/>
    <property type="project" value="TreeGrafter"/>
</dbReference>
<keyword evidence="3" id="KW-0698">rRNA processing</keyword>
<accession>D7FVT2</accession>
<dbReference type="SUPFAM" id="SSF54211">
    <property type="entry name" value="Ribosomal protein S5 domain 2-like"/>
    <property type="match status" value="1"/>
</dbReference>
<organism evidence="8 9">
    <name type="scientific">Ectocarpus siliculosus</name>
    <name type="common">Brown alga</name>
    <name type="synonym">Conferva siliculosa</name>
    <dbReference type="NCBI Taxonomy" id="2880"/>
    <lineage>
        <taxon>Eukaryota</taxon>
        <taxon>Sar</taxon>
        <taxon>Stramenopiles</taxon>
        <taxon>Ochrophyta</taxon>
        <taxon>PX clade</taxon>
        <taxon>Phaeophyceae</taxon>
        <taxon>Ectocarpales</taxon>
        <taxon>Ectocarpaceae</taxon>
        <taxon>Ectocarpus</taxon>
    </lineage>
</organism>
<dbReference type="InterPro" id="IPR036345">
    <property type="entry name" value="ExoRNase_PH_dom2_sf"/>
</dbReference>
<dbReference type="EMBL" id="FN648486">
    <property type="protein sequence ID" value="CBJ25452.1"/>
    <property type="molecule type" value="Genomic_DNA"/>
</dbReference>
<sequence>MEETRRDGRRANQIRPLAAEQGILNRADGSARFVQGNTSVLAAVYGPAPAKSLRMERSEGATLDVSFKPESGITSSADAESEALLRRSLEEVVLRSRYPRTVVSVIIQVIVDDGAVLSAALNAATMALLNAGVEMTGMALSVTCCITATVSGRSVLLDPCKAEEIDAAATAVVATLSAGGGVLSCHAVGSMSQEEYFACCEAASLGTTAVRSFVRLSAEQKVNREAETVR</sequence>
<dbReference type="GO" id="GO:0000177">
    <property type="term" value="C:cytoplasmic exosome (RNase complex)"/>
    <property type="evidence" value="ECO:0007669"/>
    <property type="project" value="TreeGrafter"/>
</dbReference>
<dbReference type="GO" id="GO:0005730">
    <property type="term" value="C:nucleolus"/>
    <property type="evidence" value="ECO:0007669"/>
    <property type="project" value="TreeGrafter"/>
</dbReference>
<dbReference type="InterPro" id="IPR027408">
    <property type="entry name" value="PNPase/RNase_PH_dom_sf"/>
</dbReference>
<dbReference type="eggNOG" id="KOG1069">
    <property type="taxonomic scope" value="Eukaryota"/>
</dbReference>
<comment type="subcellular location">
    <subcellularLocation>
        <location evidence="1">Nucleus</location>
    </subcellularLocation>
</comment>
<dbReference type="GO" id="GO:0071051">
    <property type="term" value="P:poly(A)-dependent snoRNA 3'-end processing"/>
    <property type="evidence" value="ECO:0007669"/>
    <property type="project" value="TreeGrafter"/>
</dbReference>
<comment type="similarity">
    <text evidence="2">Belongs to the RNase PH family.</text>
</comment>
<evidence type="ECO:0000313" key="8">
    <source>
        <dbReference type="EMBL" id="CBJ25452.1"/>
    </source>
</evidence>
<evidence type="ECO:0000313" key="9">
    <source>
        <dbReference type="Proteomes" id="UP000002630"/>
    </source>
</evidence>
<dbReference type="EMBL" id="FN649727">
    <property type="protein sequence ID" value="CBJ25452.1"/>
    <property type="molecule type" value="Genomic_DNA"/>
</dbReference>
<proteinExistence type="inferred from homology"/>
<dbReference type="PANTHER" id="PTHR11953">
    <property type="entry name" value="EXOSOME COMPLEX COMPONENT"/>
    <property type="match status" value="1"/>
</dbReference>